<comment type="caution">
    <text evidence="1">The sequence shown here is derived from an EMBL/GenBank/DDBJ whole genome shotgun (WGS) entry which is preliminary data.</text>
</comment>
<proteinExistence type="predicted"/>
<evidence type="ECO:0000313" key="2">
    <source>
        <dbReference type="Proteomes" id="UP001145114"/>
    </source>
</evidence>
<accession>A0ACC1HT74</accession>
<gene>
    <name evidence="1" type="ORF">EV182_001908</name>
</gene>
<dbReference type="EMBL" id="JAMZIH010000339">
    <property type="protein sequence ID" value="KAJ1679506.1"/>
    <property type="molecule type" value="Genomic_DNA"/>
</dbReference>
<reference evidence="1" key="1">
    <citation type="submission" date="2022-06" db="EMBL/GenBank/DDBJ databases">
        <title>Phylogenomic reconstructions and comparative analyses of Kickxellomycotina fungi.</title>
        <authorList>
            <person name="Reynolds N.K."/>
            <person name="Stajich J.E."/>
            <person name="Barry K."/>
            <person name="Grigoriev I.V."/>
            <person name="Crous P."/>
            <person name="Smith M.E."/>
        </authorList>
    </citation>
    <scope>NUCLEOTIDE SEQUENCE</scope>
    <source>
        <strain evidence="1">RSA 2271</strain>
    </source>
</reference>
<sequence length="370" mass="41147">MATQQGRAPEVYLVIGGEGFLGRSIVNALVTRKKRQEQYSHDVIRVLDLRRNHPDDMDIEFYAGDITRPEDVEAALCPGQGQPATTTVFHTASPIMKAPPTLHYKVNVEGTRVVLEACRKCGVHNLVYTSSASVVYSGKPLEYVDESVPYADPFADYYSETKAIAEKMVLDTNGTGKEGSLRTVALRPSGIFGPGDRQTTPGALLAQRRNLPVLVQIGDNTAKFDFTYVDNLADAHLLAADKVSVDNRVAGQAFFITNDQPIGMWSFMRMLWAAVGDTRGPKLVIPTWLAAIILIVLKWLSAMGLVKHEVPFVFGMTFTNRYFNITKAKELLEYRPRITYREGVPLAVNACLERWAKEEAEVQAQQHKQD</sequence>
<organism evidence="1 2">
    <name type="scientific">Spiromyces aspiralis</name>
    <dbReference type="NCBI Taxonomy" id="68401"/>
    <lineage>
        <taxon>Eukaryota</taxon>
        <taxon>Fungi</taxon>
        <taxon>Fungi incertae sedis</taxon>
        <taxon>Zoopagomycota</taxon>
        <taxon>Kickxellomycotina</taxon>
        <taxon>Kickxellomycetes</taxon>
        <taxon>Kickxellales</taxon>
        <taxon>Kickxellaceae</taxon>
        <taxon>Spiromyces</taxon>
    </lineage>
</organism>
<protein>
    <submittedName>
        <fullName evidence="1">Uncharacterized protein</fullName>
    </submittedName>
</protein>
<evidence type="ECO:0000313" key="1">
    <source>
        <dbReference type="EMBL" id="KAJ1679506.1"/>
    </source>
</evidence>
<dbReference type="Proteomes" id="UP001145114">
    <property type="component" value="Unassembled WGS sequence"/>
</dbReference>
<keyword evidence="2" id="KW-1185">Reference proteome</keyword>
<name>A0ACC1HT74_9FUNG</name>